<name>A0AC61SCP3_9EURY</name>
<evidence type="ECO:0000313" key="1">
    <source>
        <dbReference type="EMBL" id="TKY92154.1"/>
    </source>
</evidence>
<protein>
    <submittedName>
        <fullName evidence="1">Uncharacterized protein</fullName>
    </submittedName>
</protein>
<dbReference type="Proteomes" id="UP000315423">
    <property type="component" value="Unassembled WGS sequence"/>
</dbReference>
<organism evidence="1 2">
    <name type="scientific">Candidatus Methanomarinus sp</name>
    <dbReference type="NCBI Taxonomy" id="3386244"/>
    <lineage>
        <taxon>Archaea</taxon>
        <taxon>Methanobacteriati</taxon>
        <taxon>Methanobacteriota</taxon>
        <taxon>Stenosarchaea group</taxon>
        <taxon>Methanomicrobia</taxon>
        <taxon>Methanosarcinales</taxon>
        <taxon>ANME-2 cluster</taxon>
        <taxon>Candidatus Methanocomedenaceae</taxon>
        <taxon>Candidatus Methanomarinus</taxon>
    </lineage>
</organism>
<gene>
    <name evidence="1" type="ORF">C5S46_02140</name>
</gene>
<reference evidence="1" key="1">
    <citation type="submission" date="2018-09" db="EMBL/GenBank/DDBJ databases">
        <title>A genomic encyclopedia of anaerobic methanotrophic archaea.</title>
        <authorList>
            <person name="Skennerton C.T."/>
            <person name="Chadwick G.L."/>
            <person name="Laso-Perez R."/>
            <person name="Leu A.O."/>
            <person name="Speth D.R."/>
            <person name="Yu H."/>
            <person name="Morgan-Lang C."/>
            <person name="Hatzenpichler R."/>
            <person name="Goudeau D."/>
            <person name="Malmstrom R."/>
            <person name="Woyke T."/>
            <person name="Hallam S."/>
            <person name="Tyson G.W."/>
            <person name="Wegener G."/>
            <person name="Boetius A."/>
            <person name="Orphan V.J."/>
        </authorList>
    </citation>
    <scope>NUCLEOTIDE SEQUENCE</scope>
    <source>
        <strain evidence="1">CONS3730D10UFb2</strain>
    </source>
</reference>
<evidence type="ECO:0000313" key="2">
    <source>
        <dbReference type="Proteomes" id="UP000315423"/>
    </source>
</evidence>
<sequence>MIDSNGRIISIGDRVKLLWNFDNKHHTGRIVGINKDRITITTSGTRMSTTDPSRITKIQKSLI</sequence>
<accession>A0AC61SCP3</accession>
<dbReference type="EMBL" id="QYBA01000069">
    <property type="protein sequence ID" value="TKY92154.1"/>
    <property type="molecule type" value="Genomic_DNA"/>
</dbReference>
<comment type="caution">
    <text evidence="1">The sequence shown here is derived from an EMBL/GenBank/DDBJ whole genome shotgun (WGS) entry which is preliminary data.</text>
</comment>
<proteinExistence type="predicted"/>